<evidence type="ECO:0000256" key="5">
    <source>
        <dbReference type="ARBA" id="ARBA00022645"/>
    </source>
</evidence>
<accession>A0A086P5U6</accession>
<dbReference type="PATRIC" id="fig|1219045.3.peg.3654"/>
<dbReference type="GO" id="GO:0008360">
    <property type="term" value="P:regulation of cell shape"/>
    <property type="evidence" value="ECO:0007669"/>
    <property type="project" value="UniProtKB-KW"/>
</dbReference>
<evidence type="ECO:0000256" key="3">
    <source>
        <dbReference type="ARBA" id="ARBA00007164"/>
    </source>
</evidence>
<dbReference type="InterPro" id="IPR012338">
    <property type="entry name" value="Beta-lactam/transpept-like"/>
</dbReference>
<comment type="pathway">
    <text evidence="2">Cell wall biogenesis; peptidoglycan biosynthesis.</text>
</comment>
<keyword evidence="9" id="KW-0133">Cell shape</keyword>
<gene>
    <name evidence="17" type="ORF">BV98_003602</name>
</gene>
<evidence type="ECO:0000256" key="1">
    <source>
        <dbReference type="ARBA" id="ARBA00003217"/>
    </source>
</evidence>
<dbReference type="SUPFAM" id="SSF69189">
    <property type="entry name" value="Penicillin-binding protein associated domain"/>
    <property type="match status" value="1"/>
</dbReference>
<evidence type="ECO:0000256" key="4">
    <source>
        <dbReference type="ARBA" id="ARBA00012448"/>
    </source>
</evidence>
<comment type="function">
    <text evidence="1">Removes C-terminal D-alanyl residues from sugar-peptide cell wall precursors.</text>
</comment>
<keyword evidence="8 17" id="KW-0378">Hydrolase</keyword>
<dbReference type="EC" id="3.4.16.4" evidence="4"/>
<dbReference type="PANTHER" id="PTHR21581:SF6">
    <property type="entry name" value="TRAFFICKING PROTEIN PARTICLE COMPLEX SUBUNIT 12"/>
    <property type="match status" value="1"/>
</dbReference>
<dbReference type="Pfam" id="PF07943">
    <property type="entry name" value="PBP5_C"/>
    <property type="match status" value="1"/>
</dbReference>
<dbReference type="Gene3D" id="2.60.410.10">
    <property type="entry name" value="D-Ala-D-Ala carboxypeptidase, C-terminal domain"/>
    <property type="match status" value="1"/>
</dbReference>
<feature type="domain" description="Peptidase S11 D-Ala-D-Ala carboxypeptidase A C-terminal" evidence="16">
    <location>
        <begin position="302"/>
        <end position="392"/>
    </location>
</feature>
<evidence type="ECO:0000256" key="6">
    <source>
        <dbReference type="ARBA" id="ARBA00022670"/>
    </source>
</evidence>
<evidence type="ECO:0000256" key="8">
    <source>
        <dbReference type="ARBA" id="ARBA00022801"/>
    </source>
</evidence>
<name>A0A086P5U6_SPHHM</name>
<dbReference type="UniPathway" id="UPA00219"/>
<dbReference type="GO" id="GO:0071555">
    <property type="term" value="P:cell wall organization"/>
    <property type="evidence" value="ECO:0007669"/>
    <property type="project" value="UniProtKB-KW"/>
</dbReference>
<dbReference type="Pfam" id="PF00768">
    <property type="entry name" value="Peptidase_S11"/>
    <property type="match status" value="1"/>
</dbReference>
<organism evidence="17 18">
    <name type="scientific">Sphingobium herbicidovorans (strain ATCC 700291 / DSM 11019 / CCUG 56400 / KCTC 2939 / LMG 18315 / NBRC 16415 / MH)</name>
    <name type="common">Sphingomonas herbicidovorans</name>
    <dbReference type="NCBI Taxonomy" id="1219045"/>
    <lineage>
        <taxon>Bacteria</taxon>
        <taxon>Pseudomonadati</taxon>
        <taxon>Pseudomonadota</taxon>
        <taxon>Alphaproteobacteria</taxon>
        <taxon>Sphingomonadales</taxon>
        <taxon>Sphingomonadaceae</taxon>
        <taxon>Sphingobium</taxon>
    </lineage>
</organism>
<comment type="caution">
    <text evidence="17">The sequence shown here is derived from an EMBL/GenBank/DDBJ whole genome shotgun (WGS) entry which is preliminary data.</text>
</comment>
<dbReference type="SMART" id="SM00936">
    <property type="entry name" value="PBP5_C"/>
    <property type="match status" value="1"/>
</dbReference>
<evidence type="ECO:0000313" key="18">
    <source>
        <dbReference type="Proteomes" id="UP000024284"/>
    </source>
</evidence>
<proteinExistence type="inferred from homology"/>
<comment type="similarity">
    <text evidence="3 15">Belongs to the peptidase S11 family.</text>
</comment>
<dbReference type="InterPro" id="IPR037167">
    <property type="entry name" value="Peptidase_S11_C_sf"/>
</dbReference>
<dbReference type="GO" id="GO:0009002">
    <property type="term" value="F:serine-type D-Ala-D-Ala carboxypeptidase activity"/>
    <property type="evidence" value="ECO:0007669"/>
    <property type="project" value="UniProtKB-EC"/>
</dbReference>
<dbReference type="GO" id="GO:0006508">
    <property type="term" value="P:proteolysis"/>
    <property type="evidence" value="ECO:0007669"/>
    <property type="project" value="UniProtKB-KW"/>
</dbReference>
<dbReference type="STRING" id="76947.GCA_002080435_00334"/>
<evidence type="ECO:0000256" key="11">
    <source>
        <dbReference type="ARBA" id="ARBA00023316"/>
    </source>
</evidence>
<dbReference type="PANTHER" id="PTHR21581">
    <property type="entry name" value="D-ALANYL-D-ALANINE CARBOXYPEPTIDASE"/>
    <property type="match status" value="1"/>
</dbReference>
<evidence type="ECO:0000256" key="14">
    <source>
        <dbReference type="PIRSR" id="PIRSR618044-2"/>
    </source>
</evidence>
<dbReference type="InterPro" id="IPR001967">
    <property type="entry name" value="Peptidase_S11_N"/>
</dbReference>
<dbReference type="InterPro" id="IPR018044">
    <property type="entry name" value="Peptidase_S11"/>
</dbReference>
<feature type="active site" description="Proton acceptor" evidence="13">
    <location>
        <position position="80"/>
    </location>
</feature>
<dbReference type="eggNOG" id="COG1686">
    <property type="taxonomic scope" value="Bacteria"/>
</dbReference>
<feature type="active site" description="Acyl-ester intermediate" evidence="13">
    <location>
        <position position="77"/>
    </location>
</feature>
<dbReference type="EMBL" id="JFZA02000056">
    <property type="protein sequence ID" value="KFG88764.1"/>
    <property type="molecule type" value="Genomic_DNA"/>
</dbReference>
<dbReference type="GO" id="GO:0009252">
    <property type="term" value="P:peptidoglycan biosynthetic process"/>
    <property type="evidence" value="ECO:0007669"/>
    <property type="project" value="UniProtKB-UniPathway"/>
</dbReference>
<feature type="binding site" evidence="14">
    <location>
        <position position="252"/>
    </location>
    <ligand>
        <name>substrate</name>
    </ligand>
</feature>
<keyword evidence="11" id="KW-0961">Cell wall biogenesis/degradation</keyword>
<evidence type="ECO:0000256" key="2">
    <source>
        <dbReference type="ARBA" id="ARBA00004752"/>
    </source>
</evidence>
<keyword evidence="7" id="KW-0732">Signal</keyword>
<keyword evidence="10" id="KW-0573">Peptidoglycan synthesis</keyword>
<evidence type="ECO:0000256" key="13">
    <source>
        <dbReference type="PIRSR" id="PIRSR618044-1"/>
    </source>
</evidence>
<reference evidence="17" key="1">
    <citation type="submission" date="2014-08" db="EMBL/GenBank/DDBJ databases">
        <title>Draft genome sequences of Sphingobium herbicidovorans.</title>
        <authorList>
            <person name="Gan H.M."/>
            <person name="Gan H.Y."/>
            <person name="Savka M.A."/>
        </authorList>
    </citation>
    <scope>NUCLEOTIDE SEQUENCE [LARGE SCALE GENOMIC DNA]</scope>
    <source>
        <strain evidence="17">NBRC 16415</strain>
    </source>
</reference>
<protein>
    <recommendedName>
        <fullName evidence="4">serine-type D-Ala-D-Ala carboxypeptidase</fullName>
        <ecNumber evidence="4">3.4.16.4</ecNumber>
    </recommendedName>
</protein>
<keyword evidence="18" id="KW-1185">Reference proteome</keyword>
<evidence type="ECO:0000313" key="17">
    <source>
        <dbReference type="EMBL" id="KFG88764.1"/>
    </source>
</evidence>
<dbReference type="SUPFAM" id="SSF56601">
    <property type="entry name" value="beta-lactamase/transpeptidase-like"/>
    <property type="match status" value="1"/>
</dbReference>
<dbReference type="InterPro" id="IPR012907">
    <property type="entry name" value="Peptidase_S11_C"/>
</dbReference>
<dbReference type="InterPro" id="IPR015956">
    <property type="entry name" value="Peniciliin-bd_prot_C_sf"/>
</dbReference>
<dbReference type="Gene3D" id="3.40.710.10">
    <property type="entry name" value="DD-peptidase/beta-lactamase superfamily"/>
    <property type="match status" value="1"/>
</dbReference>
<evidence type="ECO:0000256" key="15">
    <source>
        <dbReference type="RuleBase" id="RU004016"/>
    </source>
</evidence>
<evidence type="ECO:0000256" key="10">
    <source>
        <dbReference type="ARBA" id="ARBA00022984"/>
    </source>
</evidence>
<evidence type="ECO:0000256" key="12">
    <source>
        <dbReference type="ARBA" id="ARBA00034000"/>
    </source>
</evidence>
<keyword evidence="5 17" id="KW-0121">Carboxypeptidase</keyword>
<comment type="catalytic activity">
    <reaction evidence="12">
        <text>Preferential cleavage: (Ac)2-L-Lys-D-Ala-|-D-Ala. Also transpeptidation of peptidyl-alanyl moieties that are N-acyl substituents of D-alanine.</text>
        <dbReference type="EC" id="3.4.16.4"/>
    </reaction>
</comment>
<dbReference type="Proteomes" id="UP000024284">
    <property type="component" value="Unassembled WGS sequence"/>
</dbReference>
<evidence type="ECO:0000259" key="16">
    <source>
        <dbReference type="SMART" id="SM00936"/>
    </source>
</evidence>
<dbReference type="AlphaFoldDB" id="A0A086P5U6"/>
<sequence length="408" mass="43447">MANDRNRAFSHPESISAKAVLMKKSVAAILFVGLLAQPLTAAAPPYTSEAPIAYMKDLSSGAVLYDKGGETRIPPASMAKMMTAHVAFRLIQQGELKLDTKFTVRPETWKQWHGPAAGSTMFLSAGEQVSVENLLHGIVTLSGNDACVVLAEGIAGTEQAFVALMNDEAKRLGLKNSHFGTSNGWPDEGVTYVTAEDLALLAEATIEETPDLYKRFYSTRAFTWGKTMGGADIAQGNRNPILGKIAGADGLKTGHTQEAGYGFTGSAEQDGRRLVMVVAGLTSFNGRIAESVRFMDWGFKAWKAQPLFKKGQTVETAEVQLGSATSVPLVAPRDMAVTLPRTASGNISVKVAYTGPIKAPIAKGQKIAELIVSTPDTPPQVLPLVAGEEVSEAGIFGRLWNGLKSFFG</sequence>
<evidence type="ECO:0000256" key="9">
    <source>
        <dbReference type="ARBA" id="ARBA00022960"/>
    </source>
</evidence>
<keyword evidence="6" id="KW-0645">Protease</keyword>
<feature type="active site" evidence="13">
    <location>
        <position position="142"/>
    </location>
</feature>
<evidence type="ECO:0000256" key="7">
    <source>
        <dbReference type="ARBA" id="ARBA00022729"/>
    </source>
</evidence>
<dbReference type="PRINTS" id="PR00725">
    <property type="entry name" value="DADACBPTASE1"/>
</dbReference>